<dbReference type="RefSeq" id="XP_020127912.1">
    <property type="nucleotide sequence ID" value="XM_020276335.1"/>
</dbReference>
<name>A0A1J9RUY1_9PEZI</name>
<gene>
    <name evidence="1" type="ORF">BKCO1_4600073</name>
</gene>
<proteinExistence type="predicted"/>
<comment type="caution">
    <text evidence="1">The sequence shown here is derived from an EMBL/GenBank/DDBJ whole genome shotgun (WGS) entry which is preliminary data.</text>
</comment>
<evidence type="ECO:0000313" key="1">
    <source>
        <dbReference type="EMBL" id="OJD31652.1"/>
    </source>
</evidence>
<sequence>MDGRCDRSPPARALANRSASQRIAVPLLYPDPEIAGLSNRNLYSPGAPHWGVVGSGVPPSAQPNILLQTPADCRMDTRPELDPVPGTHRHVAAGTLVMAEVGVPGEQPDARSSMDALRFLRPGCW</sequence>
<dbReference type="GeneID" id="31016596"/>
<dbReference type="AlphaFoldDB" id="A0A1J9RUY1"/>
<protein>
    <submittedName>
        <fullName evidence="1">Uncharacterized protein</fullName>
    </submittedName>
</protein>
<keyword evidence="2" id="KW-1185">Reference proteome</keyword>
<evidence type="ECO:0000313" key="2">
    <source>
        <dbReference type="Proteomes" id="UP000183809"/>
    </source>
</evidence>
<dbReference type="EMBL" id="MNUE01000046">
    <property type="protein sequence ID" value="OJD31652.1"/>
    <property type="molecule type" value="Genomic_DNA"/>
</dbReference>
<reference evidence="1 2" key="1">
    <citation type="submission" date="2016-10" db="EMBL/GenBank/DDBJ databases">
        <title>Proteomics and genomics reveal pathogen-plant mechanisms compatible with a hemibiotrophic lifestyle of Diplodia corticola.</title>
        <authorList>
            <person name="Fernandes I."/>
            <person name="De Jonge R."/>
            <person name="Van De Peer Y."/>
            <person name="Devreese B."/>
            <person name="Alves A."/>
            <person name="Esteves A.C."/>
        </authorList>
    </citation>
    <scope>NUCLEOTIDE SEQUENCE [LARGE SCALE GENOMIC DNA]</scope>
    <source>
        <strain evidence="1 2">CBS 112549</strain>
    </source>
</reference>
<dbReference type="Proteomes" id="UP000183809">
    <property type="component" value="Unassembled WGS sequence"/>
</dbReference>
<accession>A0A1J9RUY1</accession>
<organism evidence="1 2">
    <name type="scientific">Diplodia corticola</name>
    <dbReference type="NCBI Taxonomy" id="236234"/>
    <lineage>
        <taxon>Eukaryota</taxon>
        <taxon>Fungi</taxon>
        <taxon>Dikarya</taxon>
        <taxon>Ascomycota</taxon>
        <taxon>Pezizomycotina</taxon>
        <taxon>Dothideomycetes</taxon>
        <taxon>Dothideomycetes incertae sedis</taxon>
        <taxon>Botryosphaeriales</taxon>
        <taxon>Botryosphaeriaceae</taxon>
        <taxon>Diplodia</taxon>
    </lineage>
</organism>